<dbReference type="Pfam" id="PF03865">
    <property type="entry name" value="ShlB"/>
    <property type="match status" value="1"/>
</dbReference>
<dbReference type="PROSITE" id="PS51779">
    <property type="entry name" value="POTRA"/>
    <property type="match status" value="1"/>
</dbReference>
<dbReference type="AlphaFoldDB" id="A0A9E4P5E6"/>
<keyword evidence="3" id="KW-0813">Transport</keyword>
<dbReference type="EMBL" id="JAEPCM010000843">
    <property type="protein sequence ID" value="MCG7949064.1"/>
    <property type="molecule type" value="Genomic_DNA"/>
</dbReference>
<dbReference type="PANTHER" id="PTHR34597:SF3">
    <property type="entry name" value="OUTER MEMBRANE TRANSPORTER CDIB"/>
    <property type="match status" value="1"/>
</dbReference>
<organism evidence="10 11">
    <name type="scientific">Candidatus Thiodiazotropha taylori</name>
    <dbReference type="NCBI Taxonomy" id="2792791"/>
    <lineage>
        <taxon>Bacteria</taxon>
        <taxon>Pseudomonadati</taxon>
        <taxon>Pseudomonadota</taxon>
        <taxon>Gammaproteobacteria</taxon>
        <taxon>Chromatiales</taxon>
        <taxon>Sedimenticolaceae</taxon>
        <taxon>Candidatus Thiodiazotropha</taxon>
    </lineage>
</organism>
<dbReference type="InterPro" id="IPR051544">
    <property type="entry name" value="TPS_OM_transporter"/>
</dbReference>
<dbReference type="GO" id="GO:0098046">
    <property type="term" value="C:type V protein secretion system complex"/>
    <property type="evidence" value="ECO:0007669"/>
    <property type="project" value="TreeGrafter"/>
</dbReference>
<dbReference type="GO" id="GO:0046819">
    <property type="term" value="P:protein secretion by the type V secretion system"/>
    <property type="evidence" value="ECO:0007669"/>
    <property type="project" value="TreeGrafter"/>
</dbReference>
<feature type="region of interest" description="Disordered" evidence="9">
    <location>
        <begin position="37"/>
        <end position="57"/>
    </location>
</feature>
<name>A0A9E4P5E6_9GAMM</name>
<comment type="similarity">
    <text evidence="2">Belongs to the TPS (TC 1.B.20) family.</text>
</comment>
<keyword evidence="5" id="KW-0812">Transmembrane</keyword>
<dbReference type="InterPro" id="IPR005565">
    <property type="entry name" value="Hemolysn_activator_HlyB_C"/>
</dbReference>
<evidence type="ECO:0000313" key="11">
    <source>
        <dbReference type="Proteomes" id="UP000886667"/>
    </source>
</evidence>
<dbReference type="Gene3D" id="3.10.20.310">
    <property type="entry name" value="membrane protein fhac"/>
    <property type="match status" value="1"/>
</dbReference>
<accession>A0A9E4P5E6</accession>
<dbReference type="GO" id="GO:0008320">
    <property type="term" value="F:protein transmembrane transporter activity"/>
    <property type="evidence" value="ECO:0007669"/>
    <property type="project" value="TreeGrafter"/>
</dbReference>
<comment type="caution">
    <text evidence="10">The sequence shown here is derived from an EMBL/GenBank/DDBJ whole genome shotgun (WGS) entry which is preliminary data.</text>
</comment>
<dbReference type="PANTHER" id="PTHR34597">
    <property type="entry name" value="SLR1661 PROTEIN"/>
    <property type="match status" value="1"/>
</dbReference>
<evidence type="ECO:0000256" key="8">
    <source>
        <dbReference type="ARBA" id="ARBA00023237"/>
    </source>
</evidence>
<comment type="subcellular location">
    <subcellularLocation>
        <location evidence="1">Cell outer membrane</location>
    </subcellularLocation>
</comment>
<evidence type="ECO:0000256" key="6">
    <source>
        <dbReference type="ARBA" id="ARBA00022927"/>
    </source>
</evidence>
<proteinExistence type="inferred from homology"/>
<evidence type="ECO:0000256" key="3">
    <source>
        <dbReference type="ARBA" id="ARBA00022448"/>
    </source>
</evidence>
<dbReference type="InterPro" id="IPR034746">
    <property type="entry name" value="POTRA"/>
</dbReference>
<keyword evidence="7" id="KW-0472">Membrane</keyword>
<dbReference type="Pfam" id="PF08479">
    <property type="entry name" value="POTRA_2"/>
    <property type="match status" value="1"/>
</dbReference>
<dbReference type="Gene3D" id="2.40.160.50">
    <property type="entry name" value="membrane protein fhac: a member of the omp85/tpsb transporter family"/>
    <property type="match status" value="1"/>
</dbReference>
<evidence type="ECO:0000256" key="1">
    <source>
        <dbReference type="ARBA" id="ARBA00004442"/>
    </source>
</evidence>
<dbReference type="GO" id="GO:0009279">
    <property type="term" value="C:cell outer membrane"/>
    <property type="evidence" value="ECO:0007669"/>
    <property type="project" value="UniProtKB-SubCell"/>
</dbReference>
<reference evidence="10" key="1">
    <citation type="journal article" date="2021" name="Proc. Natl. Acad. Sci. U.S.A.">
        <title>Global biogeography of chemosynthetic symbionts reveals both localized and globally distributed symbiont groups. .</title>
        <authorList>
            <person name="Osvatic J.T."/>
            <person name="Wilkins L.G.E."/>
            <person name="Leibrecht L."/>
            <person name="Leray M."/>
            <person name="Zauner S."/>
            <person name="Polzin J."/>
            <person name="Camacho Y."/>
            <person name="Gros O."/>
            <person name="van Gils J.A."/>
            <person name="Eisen J.A."/>
            <person name="Petersen J.M."/>
            <person name="Yuen B."/>
        </authorList>
    </citation>
    <scope>NUCLEOTIDE SEQUENCE</scope>
    <source>
        <strain evidence="10">MAGclacostrist064TRANS</strain>
    </source>
</reference>
<evidence type="ECO:0000313" key="10">
    <source>
        <dbReference type="EMBL" id="MCG7949064.1"/>
    </source>
</evidence>
<gene>
    <name evidence="10" type="ORF">JAZ07_22230</name>
</gene>
<keyword evidence="8" id="KW-0998">Cell outer membrane</keyword>
<keyword evidence="4" id="KW-1134">Transmembrane beta strand</keyword>
<evidence type="ECO:0000256" key="9">
    <source>
        <dbReference type="SAM" id="MobiDB-lite"/>
    </source>
</evidence>
<dbReference type="Proteomes" id="UP000886667">
    <property type="component" value="Unassembled WGS sequence"/>
</dbReference>
<evidence type="ECO:0000256" key="5">
    <source>
        <dbReference type="ARBA" id="ARBA00022692"/>
    </source>
</evidence>
<dbReference type="InterPro" id="IPR013686">
    <property type="entry name" value="Polypept-transport_assoc_ShlB"/>
</dbReference>
<sequence>MSQRQRDGFQWALVFCLLGIVCMPIYAAEPSFDLEPQFGGGAESSPDPGASQVLPPLKLPESSQKSVIKKPLLRLKTVVLRGNTVLTEEEVKAVVAPYIQKDLNTEELQSLRQKLTMLYVNRGYINSGVVIPEQAPVDGVLLLQVMEGKLVEVFLEQESTLDENYIARQIAKEVSAPLSLGDIEAGIRRLEINPLIRRVDGRLLPADKIGEARLGLKVEENNPFSVTTSLDNHESPSVGAERGSLILEHLNLSGHRDELRFSLAATEGLRKAFVSYRLPFWEDLMSFGIHYERGTSEVVERPFDDLDIEGDTENAAVSLGYHFIDTLDRKVSLLSGIEYAYSETELLDQPYSFSSGAQQGETVSASVRLGVEWVERWDSQLLALRATVRRGVDWLGSTMIEEGAATRELDTGAEIPDSRFTIFLTQAQWANRLTLLDSQVLVNLAWQQSRDPLLSVDKFAIGGKHTVRGFRENALLRDSGAYANLEWRVPLLRDNPEWSGWELTAIPFFDYGRSWDRDDNLTTHSAATLTSIGVGLTARPMDDLYMELFYGKQLKDDDYQAGQEHDLQDEGIHFSVSYRWSPNT</sequence>
<evidence type="ECO:0000256" key="7">
    <source>
        <dbReference type="ARBA" id="ARBA00023136"/>
    </source>
</evidence>
<protein>
    <submittedName>
        <fullName evidence="10">BamA/TamA family outer membrane protein</fullName>
    </submittedName>
</protein>
<evidence type="ECO:0000256" key="4">
    <source>
        <dbReference type="ARBA" id="ARBA00022452"/>
    </source>
</evidence>
<keyword evidence="6" id="KW-0653">Protein transport</keyword>
<evidence type="ECO:0000256" key="2">
    <source>
        <dbReference type="ARBA" id="ARBA00009055"/>
    </source>
</evidence>